<sequence>MIRYALQCDKAHGFEAWFRNSQDCETQLGRGLVSCPLCGSRAVEKTLMAPAVATAGRRAETEVPAREAAALIAEDARHADLVARLKDLRAQILTEADYVGTAFAEEARKIHYGEADRRSIYGETPLDEARALAEEGIGILPLPVLPEDRN</sequence>
<dbReference type="PATRIC" id="fig|991905.3.peg.478"/>
<accession>F2J333</accession>
<gene>
    <name evidence="1" type="ordered locus">SL003B_0468</name>
</gene>
<dbReference type="RefSeq" id="WP_013651227.1">
    <property type="nucleotide sequence ID" value="NC_015259.1"/>
</dbReference>
<dbReference type="eggNOG" id="COG5319">
    <property type="taxonomic scope" value="Bacteria"/>
</dbReference>
<dbReference type="STRING" id="991905.SL003B_0468"/>
<keyword evidence="2" id="KW-1185">Reference proteome</keyword>
<dbReference type="PIRSF" id="PIRSF032131">
    <property type="entry name" value="UCP032131"/>
    <property type="match status" value="1"/>
</dbReference>
<evidence type="ECO:0000313" key="2">
    <source>
        <dbReference type="Proteomes" id="UP000008130"/>
    </source>
</evidence>
<dbReference type="Proteomes" id="UP000008130">
    <property type="component" value="Chromosome"/>
</dbReference>
<proteinExistence type="predicted"/>
<evidence type="ECO:0000313" key="1">
    <source>
        <dbReference type="EMBL" id="ADZ68903.1"/>
    </source>
</evidence>
<organism evidence="1 2">
    <name type="scientific">Polymorphum gilvum (strain LMG 25793 / CGMCC 1.9160 / SL003B-26A1)</name>
    <dbReference type="NCBI Taxonomy" id="991905"/>
    <lineage>
        <taxon>Bacteria</taxon>
        <taxon>Pseudomonadati</taxon>
        <taxon>Pseudomonadota</taxon>
        <taxon>Alphaproteobacteria</taxon>
        <taxon>Rhodobacterales</taxon>
        <taxon>Paracoccaceae</taxon>
        <taxon>Polymorphum</taxon>
    </lineage>
</organism>
<name>F2J333_POLGS</name>
<dbReference type="EMBL" id="CP002568">
    <property type="protein sequence ID" value="ADZ68903.1"/>
    <property type="molecule type" value="Genomic_DNA"/>
</dbReference>
<reference evidence="1 2" key="1">
    <citation type="journal article" date="2011" name="J. Bacteriol.">
        <title>Complete genome sequence of Polymorphum gilvum SL003B-26A1T, a crude oil-degrading bacterium from oil-polluted saline soil.</title>
        <authorList>
            <person name="Li S.G."/>
            <person name="Tang Y.Q."/>
            <person name="Nie Y."/>
            <person name="Cai M."/>
            <person name="Wu X.L."/>
        </authorList>
    </citation>
    <scope>NUCLEOTIDE SEQUENCE [LARGE SCALE GENOMIC DNA]</scope>
    <source>
        <strain evidence="2">LMG 25793 / CGMCC 1.9160 / SL003B-26A1</strain>
    </source>
</reference>
<dbReference type="HOGENOM" id="CLU_112041_1_0_5"/>
<dbReference type="InterPro" id="IPR009562">
    <property type="entry name" value="DUF1178"/>
</dbReference>
<dbReference type="Pfam" id="PF06676">
    <property type="entry name" value="DUF1178"/>
    <property type="match status" value="1"/>
</dbReference>
<dbReference type="KEGG" id="pgv:SL003B_0468"/>
<dbReference type="AlphaFoldDB" id="F2J333"/>
<dbReference type="OrthoDB" id="9799894at2"/>
<protein>
    <submittedName>
        <fullName evidence="1">Hypothetical conserved protein</fullName>
    </submittedName>
</protein>